<organism evidence="1 2">
    <name type="scientific">Cuscuta epithymum</name>
    <dbReference type="NCBI Taxonomy" id="186058"/>
    <lineage>
        <taxon>Eukaryota</taxon>
        <taxon>Viridiplantae</taxon>
        <taxon>Streptophyta</taxon>
        <taxon>Embryophyta</taxon>
        <taxon>Tracheophyta</taxon>
        <taxon>Spermatophyta</taxon>
        <taxon>Magnoliopsida</taxon>
        <taxon>eudicotyledons</taxon>
        <taxon>Gunneridae</taxon>
        <taxon>Pentapetalae</taxon>
        <taxon>asterids</taxon>
        <taxon>lamiids</taxon>
        <taxon>Solanales</taxon>
        <taxon>Convolvulaceae</taxon>
        <taxon>Cuscuteae</taxon>
        <taxon>Cuscuta</taxon>
        <taxon>Cuscuta subgen. Cuscuta</taxon>
    </lineage>
</organism>
<protein>
    <submittedName>
        <fullName evidence="1">Uncharacterized protein</fullName>
    </submittedName>
</protein>
<dbReference type="PANTHER" id="PTHR31676">
    <property type="entry name" value="T31J12.3 PROTEIN-RELATED"/>
    <property type="match status" value="1"/>
</dbReference>
<dbReference type="Proteomes" id="UP001152523">
    <property type="component" value="Unassembled WGS sequence"/>
</dbReference>
<dbReference type="Pfam" id="PF04398">
    <property type="entry name" value="DUF538"/>
    <property type="match status" value="1"/>
</dbReference>
<dbReference type="InterPro" id="IPR036758">
    <property type="entry name" value="At5g01610-like"/>
</dbReference>
<dbReference type="Gene3D" id="2.30.240.10">
    <property type="entry name" value="At5g01610-like"/>
    <property type="match status" value="1"/>
</dbReference>
<comment type="caution">
    <text evidence="1">The sequence shown here is derived from an EMBL/GenBank/DDBJ whole genome shotgun (WGS) entry which is preliminary data.</text>
</comment>
<reference evidence="1" key="1">
    <citation type="submission" date="2022-07" db="EMBL/GenBank/DDBJ databases">
        <authorList>
            <person name="Macas J."/>
            <person name="Novak P."/>
            <person name="Neumann P."/>
        </authorList>
    </citation>
    <scope>NUCLEOTIDE SEQUENCE</scope>
</reference>
<dbReference type="InterPro" id="IPR007493">
    <property type="entry name" value="DUF538"/>
</dbReference>
<dbReference type="EMBL" id="CAMAPF010000965">
    <property type="protein sequence ID" value="CAH9131410.1"/>
    <property type="molecule type" value="Genomic_DNA"/>
</dbReference>
<accession>A0AAV0F7D2</accession>
<dbReference type="AlphaFoldDB" id="A0AAV0F7D2"/>
<dbReference type="SUPFAM" id="SSF141562">
    <property type="entry name" value="At5g01610-like"/>
    <property type="match status" value="1"/>
</dbReference>
<evidence type="ECO:0000313" key="1">
    <source>
        <dbReference type="EMBL" id="CAH9131410.1"/>
    </source>
</evidence>
<dbReference type="PANTHER" id="PTHR31676:SF197">
    <property type="entry name" value="DUF538 DOMAIN-CONTAINING PROTEIN"/>
    <property type="match status" value="1"/>
</dbReference>
<name>A0AAV0F7D2_9ASTE</name>
<sequence>MASIHDFKSLILPTIRTFTLFFFVFLTGTLSSPQLQWNKVSHSASPSIYDLLQTHGLPMGIFPKGISDYSLDPSSGRFELRRARSCAAQFETDVWYDVSVTGTLSYGQISNLSGIAAQELFLWFPVNEIRVDIPSSGLIYFDVGVVSKQFSLSLFEIPQDCTAIDTEYLSSSSSSLSSLPLPSQGNLMSFNDRGQIIENKSRKLVKQSFQWHTGRAVS</sequence>
<evidence type="ECO:0000313" key="2">
    <source>
        <dbReference type="Proteomes" id="UP001152523"/>
    </source>
</evidence>
<proteinExistence type="predicted"/>
<dbReference type="FunFam" id="2.30.240.10:FF:000002">
    <property type="entry name" value="Uncharacterized protein At3g07460"/>
    <property type="match status" value="1"/>
</dbReference>
<gene>
    <name evidence="1" type="ORF">CEPIT_LOCUS31378</name>
</gene>
<keyword evidence="2" id="KW-1185">Reference proteome</keyword>